<dbReference type="GO" id="GO:0032259">
    <property type="term" value="P:methylation"/>
    <property type="evidence" value="ECO:0007669"/>
    <property type="project" value="UniProtKB-KW"/>
</dbReference>
<evidence type="ECO:0000256" key="1">
    <source>
        <dbReference type="ARBA" id="ARBA00004496"/>
    </source>
</evidence>
<evidence type="ECO:0000313" key="9">
    <source>
        <dbReference type="Proteomes" id="UP001154312"/>
    </source>
</evidence>
<keyword evidence="4 7" id="KW-0489">Methyltransferase</keyword>
<comment type="similarity">
    <text evidence="2 7">Belongs to the methyltransferase superfamily. L-isoaspartyl/D-aspartyl protein methyltransferase family.</text>
</comment>
<evidence type="ECO:0000256" key="6">
    <source>
        <dbReference type="ARBA" id="ARBA00022691"/>
    </source>
</evidence>
<organism evidence="8 9">
    <name type="scientific">Pelotomaculum isophthalicicum JI</name>
    <dbReference type="NCBI Taxonomy" id="947010"/>
    <lineage>
        <taxon>Bacteria</taxon>
        <taxon>Bacillati</taxon>
        <taxon>Bacillota</taxon>
        <taxon>Clostridia</taxon>
        <taxon>Eubacteriales</taxon>
        <taxon>Desulfotomaculaceae</taxon>
        <taxon>Pelotomaculum</taxon>
    </lineage>
</organism>
<comment type="catalytic activity">
    <reaction evidence="7">
        <text>[protein]-L-isoaspartate + S-adenosyl-L-methionine = [protein]-L-isoaspartate alpha-methyl ester + S-adenosyl-L-homocysteine</text>
        <dbReference type="Rhea" id="RHEA:12705"/>
        <dbReference type="Rhea" id="RHEA-COMP:12143"/>
        <dbReference type="Rhea" id="RHEA-COMP:12144"/>
        <dbReference type="ChEBI" id="CHEBI:57856"/>
        <dbReference type="ChEBI" id="CHEBI:59789"/>
        <dbReference type="ChEBI" id="CHEBI:90596"/>
        <dbReference type="ChEBI" id="CHEBI:90598"/>
        <dbReference type="EC" id="2.1.1.77"/>
    </reaction>
</comment>
<evidence type="ECO:0000256" key="3">
    <source>
        <dbReference type="ARBA" id="ARBA00022490"/>
    </source>
</evidence>
<evidence type="ECO:0000256" key="5">
    <source>
        <dbReference type="ARBA" id="ARBA00022679"/>
    </source>
</evidence>
<keyword evidence="3 7" id="KW-0963">Cytoplasm</keyword>
<comment type="caution">
    <text evidence="8">The sequence shown here is derived from an EMBL/GenBank/DDBJ whole genome shotgun (WGS) entry which is preliminary data.</text>
</comment>
<dbReference type="CDD" id="cd02440">
    <property type="entry name" value="AdoMet_MTases"/>
    <property type="match status" value="1"/>
</dbReference>
<feature type="active site" evidence="7">
    <location>
        <position position="72"/>
    </location>
</feature>
<dbReference type="PROSITE" id="PS01279">
    <property type="entry name" value="PCMT"/>
    <property type="match status" value="1"/>
</dbReference>
<dbReference type="Pfam" id="PF01135">
    <property type="entry name" value="PCMT"/>
    <property type="match status" value="1"/>
</dbReference>
<dbReference type="FunFam" id="3.40.50.150:FF:000010">
    <property type="entry name" value="Protein-L-isoaspartate O-methyltransferase"/>
    <property type="match status" value="1"/>
</dbReference>
<dbReference type="HAMAP" id="MF_00090">
    <property type="entry name" value="PIMT"/>
    <property type="match status" value="1"/>
</dbReference>
<comment type="function">
    <text evidence="7">Catalyzes the methyl esterification of L-isoaspartyl residues in peptides and proteins that result from spontaneous decomposition of normal L-aspartyl and L-asparaginyl residues. It plays a role in the repair and/or degradation of damaged proteins.</text>
</comment>
<keyword evidence="5 7" id="KW-0808">Transferase</keyword>
<dbReference type="NCBIfam" id="TIGR00080">
    <property type="entry name" value="pimt"/>
    <property type="match status" value="1"/>
</dbReference>
<dbReference type="InterPro" id="IPR000682">
    <property type="entry name" value="PCMT"/>
</dbReference>
<keyword evidence="9" id="KW-1185">Reference proteome</keyword>
<dbReference type="EMBL" id="JAKOAV010000001">
    <property type="protein sequence ID" value="MDF9406892.1"/>
    <property type="molecule type" value="Genomic_DNA"/>
</dbReference>
<dbReference type="PANTHER" id="PTHR11579:SF0">
    <property type="entry name" value="PROTEIN-L-ISOASPARTATE(D-ASPARTATE) O-METHYLTRANSFERASE"/>
    <property type="match status" value="1"/>
</dbReference>
<dbReference type="RefSeq" id="WP_277442033.1">
    <property type="nucleotide sequence ID" value="NZ_JAKOAV010000001.1"/>
</dbReference>
<evidence type="ECO:0000256" key="7">
    <source>
        <dbReference type="HAMAP-Rule" id="MF_00090"/>
    </source>
</evidence>
<protein>
    <recommendedName>
        <fullName evidence="7">Protein-L-isoaspartate O-methyltransferase</fullName>
        <ecNumber evidence="7">2.1.1.77</ecNumber>
    </recommendedName>
    <alternativeName>
        <fullName evidence="7">L-isoaspartyl protein carboxyl methyltransferase</fullName>
    </alternativeName>
    <alternativeName>
        <fullName evidence="7">Protein L-isoaspartyl methyltransferase</fullName>
    </alternativeName>
    <alternativeName>
        <fullName evidence="7">Protein-beta-aspartate methyltransferase</fullName>
        <shortName evidence="7">PIMT</shortName>
    </alternativeName>
</protein>
<sequence length="228" mass="24947">MEFPQNSDNDSSDRADERRRMVEKQLIPLGITNKAVLQSMLAVPRHFFVSEQLQAYAYDDCALPIDEGQTISQPYIVALMAEALEPEPEDRILEIGAGSGYAAAIISRIVSKVYTIERHETLAGQAQTRFQTLKYDNIIVRIGDGSKGWAGEAPFDGIVVAAGAPVVPESLSNQLKTGGFLVVPVGKKTHQDLLRLRKRADGGIDRENLGAVRFVPLVGEEGWNANKS</sequence>
<evidence type="ECO:0000256" key="2">
    <source>
        <dbReference type="ARBA" id="ARBA00005369"/>
    </source>
</evidence>
<proteinExistence type="inferred from homology"/>
<dbReference type="NCBIfam" id="NF001453">
    <property type="entry name" value="PRK00312.1"/>
    <property type="match status" value="1"/>
</dbReference>
<accession>A0A9X4GXL5</accession>
<name>A0A9X4GXL5_9FIRM</name>
<dbReference type="GO" id="GO:0004719">
    <property type="term" value="F:protein-L-isoaspartate (D-aspartate) O-methyltransferase activity"/>
    <property type="evidence" value="ECO:0007669"/>
    <property type="project" value="UniProtKB-UniRule"/>
</dbReference>
<evidence type="ECO:0000313" key="8">
    <source>
        <dbReference type="EMBL" id="MDF9406892.1"/>
    </source>
</evidence>
<dbReference type="AlphaFoldDB" id="A0A9X4GXL5"/>
<dbReference type="GO" id="GO:0005737">
    <property type="term" value="C:cytoplasm"/>
    <property type="evidence" value="ECO:0007669"/>
    <property type="project" value="UniProtKB-SubCell"/>
</dbReference>
<reference evidence="8" key="1">
    <citation type="submission" date="2022-02" db="EMBL/GenBank/DDBJ databases">
        <authorList>
            <person name="Leng L."/>
        </authorList>
    </citation>
    <scope>NUCLEOTIDE SEQUENCE</scope>
    <source>
        <strain evidence="8">JI</strain>
    </source>
</reference>
<gene>
    <name evidence="7" type="primary">pcm</name>
    <name evidence="8" type="ORF">L7E55_00710</name>
</gene>
<dbReference type="GO" id="GO:0030091">
    <property type="term" value="P:protein repair"/>
    <property type="evidence" value="ECO:0007669"/>
    <property type="project" value="UniProtKB-UniRule"/>
</dbReference>
<keyword evidence="6 7" id="KW-0949">S-adenosyl-L-methionine</keyword>
<dbReference type="EC" id="2.1.1.77" evidence="7"/>
<dbReference type="SUPFAM" id="SSF53335">
    <property type="entry name" value="S-adenosyl-L-methionine-dependent methyltransferases"/>
    <property type="match status" value="1"/>
</dbReference>
<comment type="subcellular location">
    <subcellularLocation>
        <location evidence="1 7">Cytoplasm</location>
    </subcellularLocation>
</comment>
<dbReference type="Proteomes" id="UP001154312">
    <property type="component" value="Unassembled WGS sequence"/>
</dbReference>
<evidence type="ECO:0000256" key="4">
    <source>
        <dbReference type="ARBA" id="ARBA00022603"/>
    </source>
</evidence>
<dbReference type="PANTHER" id="PTHR11579">
    <property type="entry name" value="PROTEIN-L-ISOASPARTATE O-METHYLTRANSFERASE"/>
    <property type="match status" value="1"/>
</dbReference>
<dbReference type="InterPro" id="IPR029063">
    <property type="entry name" value="SAM-dependent_MTases_sf"/>
</dbReference>
<dbReference type="Gene3D" id="3.40.50.150">
    <property type="entry name" value="Vaccinia Virus protein VP39"/>
    <property type="match status" value="1"/>
</dbReference>